<gene>
    <name evidence="7" type="ORF">GCM10009550_57000</name>
</gene>
<proteinExistence type="predicted"/>
<evidence type="ECO:0000256" key="4">
    <source>
        <dbReference type="ARBA" id="ARBA00023136"/>
    </source>
</evidence>
<evidence type="ECO:0000313" key="8">
    <source>
        <dbReference type="Proteomes" id="UP001500665"/>
    </source>
</evidence>
<organism evidence="7 8">
    <name type="scientific">Actinocorallia libanotica</name>
    <dbReference type="NCBI Taxonomy" id="46162"/>
    <lineage>
        <taxon>Bacteria</taxon>
        <taxon>Bacillati</taxon>
        <taxon>Actinomycetota</taxon>
        <taxon>Actinomycetes</taxon>
        <taxon>Streptosporangiales</taxon>
        <taxon>Thermomonosporaceae</taxon>
        <taxon>Actinocorallia</taxon>
    </lineage>
</organism>
<sequence>MLGGLTVTAYLVPQVMAYAAVAGLPPVAGLWAMLPALVAYALLGSSERLSVGPEATTALMTAVVVGPLSGGDPARHAGLAAALAALVGLFALLARLLRLGAVADLLSHPILVGYLAGVAVLMIVGQLERTTGVPVEGTGVIAEAASFLRGIGQWRPGTLLLAVACLLFLLVLGRWRPAWPGPLLVVLLATAAVAAFGLDRYGLEVVGDIPEGLPLPALPEFADLEVLVPAALGILVVGFTDMTLTARAFERPGGPRADGNAELLALGAANLGTGLFQGFPVSSSGSRTALAAAAGARTQLFSLVTLGCVLAVLLVLNPLLALFPAAALGALVVYAALRLVDLEGFRRLLSFRRTEFLLALSATFGVLLLDVLYGILIAVGLSVLNMMARVARPHDAVQGHVPGLEGMHDIEDYPDARVVPGLVVYRYDSPLFFANAEDFRRRALAAADAHAEGLRWFVLNAEAIVEADSTALAVLEEVRAELTRRGVTFALARVKQDLRNDLRRFGLLEVLDEDLIFPTLPTALQAFAERTS</sequence>
<evidence type="ECO:0000259" key="6">
    <source>
        <dbReference type="PROSITE" id="PS50801"/>
    </source>
</evidence>
<keyword evidence="4 5" id="KW-0472">Membrane</keyword>
<feature type="transmembrane region" description="Helical" evidence="5">
    <location>
        <begin position="226"/>
        <end position="246"/>
    </location>
</feature>
<reference evidence="7 8" key="1">
    <citation type="journal article" date="2019" name="Int. J. Syst. Evol. Microbiol.">
        <title>The Global Catalogue of Microorganisms (GCM) 10K type strain sequencing project: providing services to taxonomists for standard genome sequencing and annotation.</title>
        <authorList>
            <consortium name="The Broad Institute Genomics Platform"/>
            <consortium name="The Broad Institute Genome Sequencing Center for Infectious Disease"/>
            <person name="Wu L."/>
            <person name="Ma J."/>
        </authorList>
    </citation>
    <scope>NUCLEOTIDE SEQUENCE [LARGE SCALE GENOMIC DNA]</scope>
    <source>
        <strain evidence="7 8">JCM 10696</strain>
    </source>
</reference>
<evidence type="ECO:0000256" key="1">
    <source>
        <dbReference type="ARBA" id="ARBA00004141"/>
    </source>
</evidence>
<dbReference type="Gene3D" id="3.30.750.24">
    <property type="entry name" value="STAS domain"/>
    <property type="match status" value="1"/>
</dbReference>
<dbReference type="EMBL" id="BAAAHH010000028">
    <property type="protein sequence ID" value="GAA0962650.1"/>
    <property type="molecule type" value="Genomic_DNA"/>
</dbReference>
<dbReference type="PROSITE" id="PS50801">
    <property type="entry name" value="STAS"/>
    <property type="match status" value="1"/>
</dbReference>
<feature type="domain" description="STAS" evidence="6">
    <location>
        <begin position="412"/>
        <end position="527"/>
    </location>
</feature>
<dbReference type="InterPro" id="IPR036513">
    <property type="entry name" value="STAS_dom_sf"/>
</dbReference>
<keyword evidence="3 5" id="KW-1133">Transmembrane helix</keyword>
<dbReference type="SUPFAM" id="SSF52091">
    <property type="entry name" value="SpoIIaa-like"/>
    <property type="match status" value="1"/>
</dbReference>
<keyword evidence="8" id="KW-1185">Reference proteome</keyword>
<evidence type="ECO:0000313" key="7">
    <source>
        <dbReference type="EMBL" id="GAA0962650.1"/>
    </source>
</evidence>
<evidence type="ECO:0000256" key="5">
    <source>
        <dbReference type="SAM" id="Phobius"/>
    </source>
</evidence>
<dbReference type="PANTHER" id="PTHR11814">
    <property type="entry name" value="SULFATE TRANSPORTER"/>
    <property type="match status" value="1"/>
</dbReference>
<dbReference type="InterPro" id="IPR011547">
    <property type="entry name" value="SLC26A/SulP_dom"/>
</dbReference>
<dbReference type="InterPro" id="IPR001902">
    <property type="entry name" value="SLC26A/SulP_fam"/>
</dbReference>
<evidence type="ECO:0000256" key="3">
    <source>
        <dbReference type="ARBA" id="ARBA00022989"/>
    </source>
</evidence>
<evidence type="ECO:0000256" key="2">
    <source>
        <dbReference type="ARBA" id="ARBA00022692"/>
    </source>
</evidence>
<name>A0ABN1RS71_9ACTN</name>
<dbReference type="Pfam" id="PF00916">
    <property type="entry name" value="Sulfate_transp"/>
    <property type="match status" value="1"/>
</dbReference>
<dbReference type="InterPro" id="IPR002645">
    <property type="entry name" value="STAS_dom"/>
</dbReference>
<feature type="transmembrane region" description="Helical" evidence="5">
    <location>
        <begin position="77"/>
        <end position="97"/>
    </location>
</feature>
<dbReference type="Pfam" id="PF01740">
    <property type="entry name" value="STAS"/>
    <property type="match status" value="1"/>
</dbReference>
<protein>
    <submittedName>
        <fullName evidence="7">SulP family inorganic anion transporter</fullName>
    </submittedName>
</protein>
<dbReference type="Proteomes" id="UP001500665">
    <property type="component" value="Unassembled WGS sequence"/>
</dbReference>
<keyword evidence="2 5" id="KW-0812">Transmembrane</keyword>
<feature type="transmembrane region" description="Helical" evidence="5">
    <location>
        <begin position="154"/>
        <end position="172"/>
    </location>
</feature>
<comment type="subcellular location">
    <subcellularLocation>
        <location evidence="1">Membrane</location>
        <topology evidence="1">Multi-pass membrane protein</topology>
    </subcellularLocation>
</comment>
<feature type="transmembrane region" description="Helical" evidence="5">
    <location>
        <begin position="356"/>
        <end position="384"/>
    </location>
</feature>
<accession>A0ABN1RS71</accession>
<dbReference type="CDD" id="cd07042">
    <property type="entry name" value="STAS_SulP_like_sulfate_transporter"/>
    <property type="match status" value="1"/>
</dbReference>
<dbReference type="NCBIfam" id="TIGR00815">
    <property type="entry name" value="sulP"/>
    <property type="match status" value="1"/>
</dbReference>
<feature type="transmembrane region" description="Helical" evidence="5">
    <location>
        <begin position="303"/>
        <end position="336"/>
    </location>
</feature>
<comment type="caution">
    <text evidence="7">The sequence shown here is derived from an EMBL/GenBank/DDBJ whole genome shotgun (WGS) entry which is preliminary data.</text>
</comment>
<feature type="transmembrane region" description="Helical" evidence="5">
    <location>
        <begin position="179"/>
        <end position="198"/>
    </location>
</feature>
<feature type="transmembrane region" description="Helical" evidence="5">
    <location>
        <begin position="27"/>
        <end position="43"/>
    </location>
</feature>
<feature type="transmembrane region" description="Helical" evidence="5">
    <location>
        <begin position="109"/>
        <end position="127"/>
    </location>
</feature>